<feature type="domain" description="Enoyl reductase (ER)" evidence="15">
    <location>
        <begin position="201"/>
        <end position="513"/>
    </location>
</feature>
<evidence type="ECO:0000256" key="11">
    <source>
        <dbReference type="ARBA" id="ARBA00038963"/>
    </source>
</evidence>
<dbReference type="SMART" id="SM00829">
    <property type="entry name" value="PKS_ER"/>
    <property type="match status" value="1"/>
</dbReference>
<dbReference type="Pfam" id="PF08240">
    <property type="entry name" value="ADH_N"/>
    <property type="match status" value="1"/>
</dbReference>
<keyword evidence="6" id="KW-0809">Transit peptide</keyword>
<comment type="catalytic activity">
    <reaction evidence="14">
        <text>a 2,3-saturated acyl-[ACP] + NADP(+) = a (2E)-enoyl-[ACP] + NADPH + H(+)</text>
        <dbReference type="Rhea" id="RHEA:22564"/>
        <dbReference type="Rhea" id="RHEA-COMP:9925"/>
        <dbReference type="Rhea" id="RHEA-COMP:9926"/>
        <dbReference type="ChEBI" id="CHEBI:15378"/>
        <dbReference type="ChEBI" id="CHEBI:57783"/>
        <dbReference type="ChEBI" id="CHEBI:58349"/>
        <dbReference type="ChEBI" id="CHEBI:78784"/>
        <dbReference type="ChEBI" id="CHEBI:78785"/>
        <dbReference type="EC" id="1.3.1.104"/>
    </reaction>
</comment>
<name>A0A8S1B1T3_ARCPL</name>
<dbReference type="PANTHER" id="PTHR43981:SF2">
    <property type="entry name" value="ENOYL-[ACYL-CARRIER-PROTEIN] REDUCTASE, MITOCHONDRIAL"/>
    <property type="match status" value="1"/>
</dbReference>
<evidence type="ECO:0000256" key="12">
    <source>
        <dbReference type="ARBA" id="ARBA00041058"/>
    </source>
</evidence>
<comment type="subcellular location">
    <subcellularLocation>
        <location evidence="1">Mitochondrion</location>
    </subcellularLocation>
</comment>
<dbReference type="InterPro" id="IPR013154">
    <property type="entry name" value="ADH-like_N"/>
</dbReference>
<dbReference type="EC" id="1.3.1.104" evidence="11"/>
<gene>
    <name evidence="16" type="ORF">APLA_LOCUS14035</name>
</gene>
<dbReference type="GO" id="GO:0141148">
    <property type="term" value="F:enoyl-[acyl-carrier-protein] reductase (NADPH) activity"/>
    <property type="evidence" value="ECO:0007669"/>
    <property type="project" value="UniProtKB-EC"/>
</dbReference>
<dbReference type="InterPro" id="IPR013149">
    <property type="entry name" value="ADH-like_C"/>
</dbReference>
<dbReference type="OrthoDB" id="7482721at2759"/>
<evidence type="ECO:0000256" key="7">
    <source>
        <dbReference type="ARBA" id="ARBA00023002"/>
    </source>
</evidence>
<evidence type="ECO:0000256" key="8">
    <source>
        <dbReference type="ARBA" id="ARBA00023098"/>
    </source>
</evidence>
<evidence type="ECO:0000259" key="15">
    <source>
        <dbReference type="SMART" id="SM00829"/>
    </source>
</evidence>
<keyword evidence="17" id="KW-1185">Reference proteome</keyword>
<proteinExistence type="inferred from homology"/>
<comment type="similarity">
    <text evidence="2">Belongs to the zinc-containing alcohol dehydrogenase family. Quinone oxidoreductase subfamily.</text>
</comment>
<keyword evidence="5" id="KW-0521">NADP</keyword>
<dbReference type="FunFam" id="3.40.50.720:FF:000112">
    <property type="entry name" value="Enoyl-[acyl-carrier-protein] reductase 1, mitochondrial"/>
    <property type="match status" value="1"/>
</dbReference>
<dbReference type="InterPro" id="IPR020843">
    <property type="entry name" value="ER"/>
</dbReference>
<accession>A0A8S1B1T3</accession>
<dbReference type="PANTHER" id="PTHR43981">
    <property type="entry name" value="ENOYL-[ACYL-CARRIER-PROTEIN] REDUCTASE, MITOCHONDRIAL"/>
    <property type="match status" value="1"/>
</dbReference>
<evidence type="ECO:0000256" key="4">
    <source>
        <dbReference type="ARBA" id="ARBA00022832"/>
    </source>
</evidence>
<evidence type="ECO:0000313" key="16">
    <source>
        <dbReference type="EMBL" id="CAB3253319.1"/>
    </source>
</evidence>
<evidence type="ECO:0000256" key="1">
    <source>
        <dbReference type="ARBA" id="ARBA00004173"/>
    </source>
</evidence>
<keyword evidence="4" id="KW-0276">Fatty acid metabolism</keyword>
<dbReference type="Proteomes" id="UP000494106">
    <property type="component" value="Unassembled WGS sequence"/>
</dbReference>
<keyword evidence="3" id="KW-0444">Lipid biosynthesis</keyword>
<dbReference type="Pfam" id="PF00107">
    <property type="entry name" value="ADH_zinc_N"/>
    <property type="match status" value="1"/>
</dbReference>
<evidence type="ECO:0000256" key="2">
    <source>
        <dbReference type="ARBA" id="ARBA00010371"/>
    </source>
</evidence>
<keyword evidence="8" id="KW-0443">Lipid metabolism</keyword>
<evidence type="ECO:0000256" key="6">
    <source>
        <dbReference type="ARBA" id="ARBA00022946"/>
    </source>
</evidence>
<keyword evidence="7" id="KW-0560">Oxidoreductase</keyword>
<dbReference type="SUPFAM" id="SSF51735">
    <property type="entry name" value="NAD(P)-binding Rossmann-fold domains"/>
    <property type="match status" value="2"/>
</dbReference>
<evidence type="ECO:0000256" key="3">
    <source>
        <dbReference type="ARBA" id="ARBA00022516"/>
    </source>
</evidence>
<dbReference type="AlphaFoldDB" id="A0A8S1B1T3"/>
<evidence type="ECO:0000256" key="10">
    <source>
        <dbReference type="ARBA" id="ARBA00023160"/>
    </source>
</evidence>
<organism evidence="16 17">
    <name type="scientific">Arctia plantaginis</name>
    <name type="common">Wood tiger moth</name>
    <name type="synonym">Phalaena plantaginis</name>
    <dbReference type="NCBI Taxonomy" id="874455"/>
    <lineage>
        <taxon>Eukaryota</taxon>
        <taxon>Metazoa</taxon>
        <taxon>Ecdysozoa</taxon>
        <taxon>Arthropoda</taxon>
        <taxon>Hexapoda</taxon>
        <taxon>Insecta</taxon>
        <taxon>Pterygota</taxon>
        <taxon>Neoptera</taxon>
        <taxon>Endopterygota</taxon>
        <taxon>Lepidoptera</taxon>
        <taxon>Glossata</taxon>
        <taxon>Ditrysia</taxon>
        <taxon>Noctuoidea</taxon>
        <taxon>Erebidae</taxon>
        <taxon>Arctiinae</taxon>
        <taxon>Arctia</taxon>
    </lineage>
</organism>
<evidence type="ECO:0000256" key="14">
    <source>
        <dbReference type="ARBA" id="ARBA00048843"/>
    </source>
</evidence>
<dbReference type="InterPro" id="IPR051034">
    <property type="entry name" value="Mito_Enoyl-ACP_Reductase"/>
</dbReference>
<evidence type="ECO:0000313" key="17">
    <source>
        <dbReference type="Proteomes" id="UP000494106"/>
    </source>
</evidence>
<protein>
    <recommendedName>
        <fullName evidence="12">Enoyl-[acyl-carrier-protein] reductase, mitochondrial</fullName>
        <ecNumber evidence="11">1.3.1.104</ecNumber>
    </recommendedName>
    <alternativeName>
        <fullName evidence="13">2-enoyl thioester reductase</fullName>
    </alternativeName>
</protein>
<dbReference type="GO" id="GO:0006633">
    <property type="term" value="P:fatty acid biosynthetic process"/>
    <property type="evidence" value="ECO:0007669"/>
    <property type="project" value="UniProtKB-KW"/>
</dbReference>
<dbReference type="Gene3D" id="3.40.50.720">
    <property type="entry name" value="NAD(P)-binding Rossmann-like Domain"/>
    <property type="match status" value="2"/>
</dbReference>
<keyword evidence="9" id="KW-0496">Mitochondrion</keyword>
<dbReference type="CDD" id="cd08290">
    <property type="entry name" value="ETR"/>
    <property type="match status" value="2"/>
</dbReference>
<dbReference type="FunFam" id="3.90.180.10:FF:000010">
    <property type="entry name" value="Enoyl-[acyl-carrier-protein] reductase, mitochondrial"/>
    <property type="match status" value="1"/>
</dbReference>
<dbReference type="SUPFAM" id="SSF50129">
    <property type="entry name" value="GroES-like"/>
    <property type="match status" value="2"/>
</dbReference>
<evidence type="ECO:0000256" key="13">
    <source>
        <dbReference type="ARBA" id="ARBA00042123"/>
    </source>
</evidence>
<keyword evidence="10" id="KW-0275">Fatty acid biosynthesis</keyword>
<sequence>MDNLIKVVPPELAKKKQRKRLNDNIKKNGQNRYLAKSLPKKPTCKHIKKGKYKCESLTSNTIFYFHQKFYSSHKKIDQDNFILKYTSTKPVQRKRSRTNIRTPKSYSNHFFILDRKSKKLVPDCLQAFCDVLNIKQGRIKGVTKRFAESGTSASERRGGDRKVFAFRSKLESTKGNAISCMFKEVKRNLISKQLMYTQFGDPLEVVKIRECEVPPLGQQDVLVRMLAAPVNPADINTIQGKYPVKIELPIVAGNEGVGIVEEVGQDVKGVRPGNKVIVTTSKQGTWRDIAIFNKNVLKVVPDNIGVVEAATLTVNPCTAYRMLSDFKPVREEGLVVIQNGANSACGQNVIQLCKAWGIKNINIVRNRPEITDLKTYLTNLGATYVLTEEELRSTNIFKDKLIEKPMLALNCVGGKSSLEMLRHLQHSGSMVTYGGMSREPVTIPTSAFIFKNVSSFGFWMTAWSDKANANEKDKMMTDLISLICDQKVKAPIHKMVKFDHYVEALGNALTSKGFTGWRQIYRPNLPTVPGDEGVGEVVEIGSKVCCVGIGNRVVLTRNLLGTWRYYGIYPEGALHRIPHKLPLAEASMLSIAPCTALRMMSDFRNVEPGQTIMQNAANSPVGQCVIMLCKALGIKTLNIVANHCEFNAVKESLMGLGGNLVCTLEEAEEMSSFSTALSRPVLAFNCLGGRYEDVMLRLLESNGTLVYYGCSYDLPMAKQSRRPDAKFYKFHYGKWSQTGTKIEKTKMLNKLVELIVIGKLQAPVYIPIQLKDYIHAFRNTVHCEAFATKSYIFDFTCP</sequence>
<evidence type="ECO:0000256" key="5">
    <source>
        <dbReference type="ARBA" id="ARBA00022857"/>
    </source>
</evidence>
<evidence type="ECO:0000256" key="9">
    <source>
        <dbReference type="ARBA" id="ARBA00023128"/>
    </source>
</evidence>
<dbReference type="Gene3D" id="3.90.180.10">
    <property type="entry name" value="Medium-chain alcohol dehydrogenases, catalytic domain"/>
    <property type="match status" value="2"/>
</dbReference>
<comment type="caution">
    <text evidence="16">The sequence shown here is derived from an EMBL/GenBank/DDBJ whole genome shotgun (WGS) entry which is preliminary data.</text>
</comment>
<dbReference type="InterPro" id="IPR011032">
    <property type="entry name" value="GroES-like_sf"/>
</dbReference>
<dbReference type="GO" id="GO:0005739">
    <property type="term" value="C:mitochondrion"/>
    <property type="evidence" value="ECO:0007669"/>
    <property type="project" value="UniProtKB-SubCell"/>
</dbReference>
<dbReference type="InterPro" id="IPR036291">
    <property type="entry name" value="NAD(P)-bd_dom_sf"/>
</dbReference>
<reference evidence="16 17" key="1">
    <citation type="submission" date="2020-04" db="EMBL/GenBank/DDBJ databases">
        <authorList>
            <person name="Wallbank WR R."/>
            <person name="Pardo Diaz C."/>
            <person name="Kozak K."/>
            <person name="Martin S."/>
            <person name="Jiggins C."/>
            <person name="Moest M."/>
            <person name="Warren A I."/>
            <person name="Byers J.R.P. K."/>
            <person name="Montejo-Kovacevich G."/>
            <person name="Yen C E."/>
        </authorList>
    </citation>
    <scope>NUCLEOTIDE SEQUENCE [LARGE SCALE GENOMIC DNA]</scope>
</reference>
<dbReference type="EMBL" id="CADEBC010000561">
    <property type="protein sequence ID" value="CAB3253319.1"/>
    <property type="molecule type" value="Genomic_DNA"/>
</dbReference>